<feature type="transmembrane region" description="Helical" evidence="11">
    <location>
        <begin position="48"/>
        <end position="66"/>
    </location>
</feature>
<feature type="transmembrane region" description="Helical" evidence="11">
    <location>
        <begin position="168"/>
        <end position="187"/>
    </location>
</feature>
<dbReference type="EMBL" id="CP058610">
    <property type="protein sequence ID" value="QLG74475.1"/>
    <property type="molecule type" value="Genomic_DNA"/>
</dbReference>
<feature type="compositionally biased region" description="Basic and acidic residues" evidence="10">
    <location>
        <begin position="18"/>
        <end position="28"/>
    </location>
</feature>
<keyword evidence="4" id="KW-0808">Transferase</keyword>
<keyword evidence="6" id="KW-0418">Kinase</keyword>
<evidence type="ECO:0000256" key="6">
    <source>
        <dbReference type="ARBA" id="ARBA00022777"/>
    </source>
</evidence>
<keyword evidence="7" id="KW-0256">Endoplasmic reticulum</keyword>
<feature type="transmembrane region" description="Helical" evidence="11">
    <location>
        <begin position="225"/>
        <end position="243"/>
    </location>
</feature>
<dbReference type="GO" id="GO:0043048">
    <property type="term" value="P:dolichyl monophosphate biosynthetic process"/>
    <property type="evidence" value="ECO:0007669"/>
    <property type="project" value="TreeGrafter"/>
</dbReference>
<keyword evidence="5 11" id="KW-0812">Transmembrane</keyword>
<evidence type="ECO:0000256" key="1">
    <source>
        <dbReference type="ARBA" id="ARBA00004477"/>
    </source>
</evidence>
<feature type="region of interest" description="Disordered" evidence="10">
    <location>
        <begin position="1"/>
        <end position="34"/>
    </location>
</feature>
<dbReference type="Proteomes" id="UP000509704">
    <property type="component" value="Chromosome 7"/>
</dbReference>
<dbReference type="GeneID" id="59238258"/>
<comment type="similarity">
    <text evidence="2">Belongs to the polyprenol kinase family.</text>
</comment>
<evidence type="ECO:0000256" key="5">
    <source>
        <dbReference type="ARBA" id="ARBA00022692"/>
    </source>
</evidence>
<evidence type="ECO:0000256" key="11">
    <source>
        <dbReference type="SAM" id="Phobius"/>
    </source>
</evidence>
<dbReference type="PANTHER" id="PTHR13205:SF15">
    <property type="entry name" value="DOLICHOL KINASE"/>
    <property type="match status" value="1"/>
</dbReference>
<reference evidence="12 13" key="1">
    <citation type="submission" date="2020-07" db="EMBL/GenBank/DDBJ databases">
        <title>The yeast mating-type switching endonuclease HO is a domesticated member of an unorthodox homing genetic element family.</title>
        <authorList>
            <person name="Coughlan A.Y."/>
            <person name="Lombardi L."/>
            <person name="Braun-Galleani S."/>
            <person name="Martos A.R."/>
            <person name="Galeote V."/>
            <person name="Bigey F."/>
            <person name="Dequin S."/>
            <person name="Byrne K.P."/>
            <person name="Wolfe K.H."/>
        </authorList>
    </citation>
    <scope>NUCLEOTIDE SEQUENCE [LARGE SCALE GENOMIC DNA]</scope>
    <source>
        <strain evidence="12 13">NRRL Y-6702</strain>
    </source>
</reference>
<feature type="transmembrane region" description="Helical" evidence="11">
    <location>
        <begin position="73"/>
        <end position="93"/>
    </location>
</feature>
<comment type="subcellular location">
    <subcellularLocation>
        <location evidence="1">Endoplasmic reticulum membrane</location>
        <topology evidence="1">Multi-pass membrane protein</topology>
    </subcellularLocation>
</comment>
<accession>A0A7H9B6X4</accession>
<feature type="transmembrane region" description="Helical" evidence="11">
    <location>
        <begin position="294"/>
        <end position="314"/>
    </location>
</feature>
<name>A0A7H9B6X4_ZYGMR</name>
<evidence type="ECO:0000256" key="10">
    <source>
        <dbReference type="SAM" id="MobiDB-lite"/>
    </source>
</evidence>
<dbReference type="GO" id="GO:0004168">
    <property type="term" value="F:dolichol kinase activity"/>
    <property type="evidence" value="ECO:0007669"/>
    <property type="project" value="UniProtKB-EC"/>
</dbReference>
<feature type="transmembrane region" description="Helical" evidence="11">
    <location>
        <begin position="130"/>
        <end position="148"/>
    </location>
</feature>
<organism evidence="12 13">
    <name type="scientific">Zygotorulaspora mrakii</name>
    <name type="common">Zygosaccharomyces mrakii</name>
    <dbReference type="NCBI Taxonomy" id="42260"/>
    <lineage>
        <taxon>Eukaryota</taxon>
        <taxon>Fungi</taxon>
        <taxon>Dikarya</taxon>
        <taxon>Ascomycota</taxon>
        <taxon>Saccharomycotina</taxon>
        <taxon>Saccharomycetes</taxon>
        <taxon>Saccharomycetales</taxon>
        <taxon>Saccharomycetaceae</taxon>
        <taxon>Zygotorulaspora</taxon>
    </lineage>
</organism>
<feature type="transmembrane region" description="Helical" evidence="11">
    <location>
        <begin position="255"/>
        <end position="274"/>
    </location>
</feature>
<dbReference type="OrthoDB" id="377083at2759"/>
<evidence type="ECO:0000313" key="13">
    <source>
        <dbReference type="Proteomes" id="UP000509704"/>
    </source>
</evidence>
<dbReference type="PANTHER" id="PTHR13205">
    <property type="entry name" value="TRANSMEMBRANE PROTEIN 15-RELATED"/>
    <property type="match status" value="1"/>
</dbReference>
<evidence type="ECO:0000256" key="3">
    <source>
        <dbReference type="ARBA" id="ARBA00012132"/>
    </source>
</evidence>
<feature type="transmembrane region" description="Helical" evidence="11">
    <location>
        <begin position="105"/>
        <end position="123"/>
    </location>
</feature>
<feature type="transmembrane region" description="Helical" evidence="11">
    <location>
        <begin position="199"/>
        <end position="219"/>
    </location>
</feature>
<dbReference type="AlphaFoldDB" id="A0A7H9B6X4"/>
<dbReference type="KEGG" id="zmk:HG535_0G03580"/>
<keyword evidence="9 11" id="KW-0472">Membrane</keyword>
<protein>
    <recommendedName>
        <fullName evidence="3">dolichol kinase</fullName>
        <ecNumber evidence="3">2.7.1.108</ecNumber>
    </recommendedName>
</protein>
<gene>
    <name evidence="12" type="ORF">HG535_0G03580</name>
</gene>
<dbReference type="RefSeq" id="XP_037146200.1">
    <property type="nucleotide sequence ID" value="XM_037290305.1"/>
</dbReference>
<evidence type="ECO:0000256" key="8">
    <source>
        <dbReference type="ARBA" id="ARBA00022989"/>
    </source>
</evidence>
<dbReference type="InterPro" id="IPR032974">
    <property type="entry name" value="Polypren_kinase"/>
</dbReference>
<evidence type="ECO:0000313" key="12">
    <source>
        <dbReference type="EMBL" id="QLG74475.1"/>
    </source>
</evidence>
<sequence length="512" mass="57524">MSRRRGGYSGTAGAARTAAKEEQSKSEPQETQPKDNYSALDELLAPDVIVQLFILCISIHFAFAKYGGFQGPFFLHFQNCAIIVIAILVSAYSKYKSSGYNPGTLPKFQVFYSFYLPFMLSLLFNERLTLVNSALVLNIVEIPLPFRIPMQWMLIQLQAPEDSPKAPIQSFLAIIINYVFSIVLAKISHLKSLDNVDCSLFSILLTDVLFLIQSDSIYFQVLKNTLLAFLIVVSFNYVMSFLLSSFSDGYMRSIMLFTSFVAGTPFIIKKLLIIDEKDPLDWLLDYISGSKTRITILSTWLISLFVLVPNILIFKSNFSLNTSRKVWHFLILLLISKPFLMDPEFVKISLAGTIVLFLTVEYLRYLKLQPFGEYLDARLRLFSDFRDDKGPIIISYIYLIIGVTAPLLIANSPVGLISLGVGDSLASIIGGKWGKRYWPGTTKTVEGTLAFVVSTSATMYFFKENLGYFNGISHTNLCIVCLLSGLLEGNSTLNDNILIPAFMLIIERLLCE</sequence>
<dbReference type="GO" id="GO:0005789">
    <property type="term" value="C:endoplasmic reticulum membrane"/>
    <property type="evidence" value="ECO:0007669"/>
    <property type="project" value="UniProtKB-SubCell"/>
</dbReference>
<evidence type="ECO:0000256" key="4">
    <source>
        <dbReference type="ARBA" id="ARBA00022679"/>
    </source>
</evidence>
<proteinExistence type="inferred from homology"/>
<keyword evidence="13" id="KW-1185">Reference proteome</keyword>
<feature type="transmembrane region" description="Helical" evidence="11">
    <location>
        <begin position="390"/>
        <end position="409"/>
    </location>
</feature>
<keyword evidence="8 11" id="KW-1133">Transmembrane helix</keyword>
<evidence type="ECO:0000256" key="7">
    <source>
        <dbReference type="ARBA" id="ARBA00022824"/>
    </source>
</evidence>
<dbReference type="EC" id="2.7.1.108" evidence="3"/>
<evidence type="ECO:0000256" key="9">
    <source>
        <dbReference type="ARBA" id="ARBA00023136"/>
    </source>
</evidence>
<evidence type="ECO:0000256" key="2">
    <source>
        <dbReference type="ARBA" id="ARBA00010794"/>
    </source>
</evidence>